<dbReference type="Gene3D" id="3.40.50.2000">
    <property type="entry name" value="Glycogen Phosphorylase B"/>
    <property type="match status" value="2"/>
</dbReference>
<dbReference type="RefSeq" id="WP_189606246.1">
    <property type="nucleotide sequence ID" value="NZ_BMXB01000023.1"/>
</dbReference>
<gene>
    <name evidence="2" type="ORF">GCM10007103_33790</name>
</gene>
<dbReference type="SUPFAM" id="SSF53756">
    <property type="entry name" value="UDP-Glycosyltransferase/glycogen phosphorylase"/>
    <property type="match status" value="1"/>
</dbReference>
<evidence type="ECO:0000259" key="1">
    <source>
        <dbReference type="Pfam" id="PF00534"/>
    </source>
</evidence>
<dbReference type="AlphaFoldDB" id="A0A918SLK5"/>
<organism evidence="2 3">
    <name type="scientific">Salinimicrobium marinum</name>
    <dbReference type="NCBI Taxonomy" id="680283"/>
    <lineage>
        <taxon>Bacteria</taxon>
        <taxon>Pseudomonadati</taxon>
        <taxon>Bacteroidota</taxon>
        <taxon>Flavobacteriia</taxon>
        <taxon>Flavobacteriales</taxon>
        <taxon>Flavobacteriaceae</taxon>
        <taxon>Salinimicrobium</taxon>
    </lineage>
</organism>
<dbReference type="CDD" id="cd03801">
    <property type="entry name" value="GT4_PimA-like"/>
    <property type="match status" value="1"/>
</dbReference>
<dbReference type="Proteomes" id="UP000610456">
    <property type="component" value="Unassembled WGS sequence"/>
</dbReference>
<evidence type="ECO:0000313" key="3">
    <source>
        <dbReference type="Proteomes" id="UP000610456"/>
    </source>
</evidence>
<proteinExistence type="predicted"/>
<reference evidence="2" key="2">
    <citation type="submission" date="2020-09" db="EMBL/GenBank/DDBJ databases">
        <authorList>
            <person name="Sun Q."/>
            <person name="Kim S."/>
        </authorList>
    </citation>
    <scope>NUCLEOTIDE SEQUENCE</scope>
    <source>
        <strain evidence="2">KCTC 12719</strain>
    </source>
</reference>
<dbReference type="GO" id="GO:0016757">
    <property type="term" value="F:glycosyltransferase activity"/>
    <property type="evidence" value="ECO:0007669"/>
    <property type="project" value="InterPro"/>
</dbReference>
<dbReference type="PANTHER" id="PTHR12526:SF630">
    <property type="entry name" value="GLYCOSYLTRANSFERASE"/>
    <property type="match status" value="1"/>
</dbReference>
<feature type="domain" description="Glycosyl transferase family 1" evidence="1">
    <location>
        <begin position="163"/>
        <end position="318"/>
    </location>
</feature>
<protein>
    <recommendedName>
        <fullName evidence="1">Glycosyl transferase family 1 domain-containing protein</fullName>
    </recommendedName>
</protein>
<dbReference type="Pfam" id="PF00534">
    <property type="entry name" value="Glycos_transf_1"/>
    <property type="match status" value="1"/>
</dbReference>
<dbReference type="EMBL" id="BMXB01000023">
    <property type="protein sequence ID" value="GHA50301.1"/>
    <property type="molecule type" value="Genomic_DNA"/>
</dbReference>
<name>A0A918SLK5_9FLAO</name>
<dbReference type="InterPro" id="IPR001296">
    <property type="entry name" value="Glyco_trans_1"/>
</dbReference>
<keyword evidence="3" id="KW-1185">Reference proteome</keyword>
<accession>A0A918SLK5</accession>
<comment type="caution">
    <text evidence="2">The sequence shown here is derived from an EMBL/GenBank/DDBJ whole genome shotgun (WGS) entry which is preliminary data.</text>
</comment>
<sequence length="338" mass="38734">MKKRILYIGNNLTNSTFTATYISFFSEVLKKEGYQVKTASGKDNKILRLIDMLNLIWNHRDSTDVVLIDTYGAQNFYYAYSAGKLCQQLNLPYIPILHGGNLPGRLETSKRKSKDLFAKAQVNIAPSHFLYNIFKAEGFENLKIIPNSIVLNDYPFKKREIFKPKLLWVRRFQERYNPMLSVQVFEKLLRKYPEAEFCMVGPEKDGSLAKCKNYAEEKNLPIHFTGKLKKKDWAALSVDYDFFLNSTDIDNTPISVIEAMALGLPVISTNVNGMPYLIENGKDGILVPPKDEDKMLNALVDLIENQDKSQTISLAAYEKVKDFDWEVVKGQWEKVLSS</sequence>
<reference evidence="2" key="1">
    <citation type="journal article" date="2014" name="Int. J. Syst. Evol. Microbiol.">
        <title>Complete genome sequence of Corynebacterium casei LMG S-19264T (=DSM 44701T), isolated from a smear-ripened cheese.</title>
        <authorList>
            <consortium name="US DOE Joint Genome Institute (JGI-PGF)"/>
            <person name="Walter F."/>
            <person name="Albersmeier A."/>
            <person name="Kalinowski J."/>
            <person name="Ruckert C."/>
        </authorList>
    </citation>
    <scope>NUCLEOTIDE SEQUENCE</scope>
    <source>
        <strain evidence="2">KCTC 12719</strain>
    </source>
</reference>
<dbReference type="PANTHER" id="PTHR12526">
    <property type="entry name" value="GLYCOSYLTRANSFERASE"/>
    <property type="match status" value="1"/>
</dbReference>
<evidence type="ECO:0000313" key="2">
    <source>
        <dbReference type="EMBL" id="GHA50301.1"/>
    </source>
</evidence>